<dbReference type="HOGENOM" id="CLU_074324_0_0_9"/>
<name>A0A096BCB7_FLAPL</name>
<reference evidence="1 2" key="1">
    <citation type="submission" date="2011-08" db="EMBL/GenBank/DDBJ databases">
        <title>The Genome Sequence of Clostridium orbiscindens 1_3_50AFAA.</title>
        <authorList>
            <consortium name="The Broad Institute Genome Sequencing Platform"/>
            <person name="Earl A."/>
            <person name="Ward D."/>
            <person name="Feldgarden M."/>
            <person name="Gevers D."/>
            <person name="Daigneault M."/>
            <person name="Strauss J."/>
            <person name="Allen-Vercoe E."/>
            <person name="Young S.K."/>
            <person name="Zeng Q."/>
            <person name="Gargeya S."/>
            <person name="Fitzgerald M."/>
            <person name="Haas B."/>
            <person name="Abouelleil A."/>
            <person name="Alvarado L."/>
            <person name="Arachchi H.M."/>
            <person name="Berlin A."/>
            <person name="Brown A."/>
            <person name="Chapman S.B."/>
            <person name="Chen Z."/>
            <person name="Dunbar C."/>
            <person name="Freedman E."/>
            <person name="Gearin G."/>
            <person name="Gellesch M."/>
            <person name="Goldberg J."/>
            <person name="Griggs A."/>
            <person name="Gujja S."/>
            <person name="Heiman D."/>
            <person name="Howarth C."/>
            <person name="Larson L."/>
            <person name="Lui A."/>
            <person name="MacDonald P.J.P."/>
            <person name="Montmayeur A."/>
            <person name="Murphy C."/>
            <person name="Neiman D."/>
            <person name="Pearson M."/>
            <person name="Priest M."/>
            <person name="Roberts A."/>
            <person name="Saif S."/>
            <person name="Shea T."/>
            <person name="Shenoy N."/>
            <person name="Sisk P."/>
            <person name="Stolte C."/>
            <person name="Sykes S."/>
            <person name="Wortman J."/>
            <person name="Nusbaum C."/>
            <person name="Birren B."/>
        </authorList>
    </citation>
    <scope>NUCLEOTIDE SEQUENCE [LARGE SCALE GENOMIC DNA]</scope>
    <source>
        <strain evidence="1 2">1_3_50AFAA</strain>
    </source>
</reference>
<evidence type="ECO:0000313" key="1">
    <source>
        <dbReference type="EMBL" id="KGF57063.1"/>
    </source>
</evidence>
<comment type="caution">
    <text evidence="1">The sequence shown here is derived from an EMBL/GenBank/DDBJ whole genome shotgun (WGS) entry which is preliminary data.</text>
</comment>
<dbReference type="PANTHER" id="PTHR37954:SF3">
    <property type="entry name" value="DUF169 DOMAIN-CONTAINING PROTEIN"/>
    <property type="match status" value="1"/>
</dbReference>
<evidence type="ECO:0008006" key="3">
    <source>
        <dbReference type="Google" id="ProtNLM"/>
    </source>
</evidence>
<dbReference type="AlphaFoldDB" id="A0A096BCB7"/>
<protein>
    <recommendedName>
        <fullName evidence="3">DUF169 domain-containing protein</fullName>
    </recommendedName>
</protein>
<dbReference type="Pfam" id="PF02596">
    <property type="entry name" value="DUF169"/>
    <property type="match status" value="1"/>
</dbReference>
<proteinExistence type="predicted"/>
<dbReference type="PATRIC" id="fig|742738.3.peg.507"/>
<dbReference type="eggNOG" id="COG2043">
    <property type="taxonomic scope" value="Bacteria"/>
</dbReference>
<gene>
    <name evidence="1" type="ORF">HMPREF9460_00487</name>
</gene>
<dbReference type="EMBL" id="ADLO01000018">
    <property type="protein sequence ID" value="KGF57063.1"/>
    <property type="molecule type" value="Genomic_DNA"/>
</dbReference>
<sequence length="253" mass="28482">MEKYDWNDITGRLTRLLRPQTTPVGMKWVRTEEDLRAIPKVRIHDKHLPPCTIVSHAAQFNWTSACRAENVHANYCRGINGMFAPDEKWYSGKMFENVWYDNLDASKAHNRALDCVPPEYVALVASPLTAGRIEPDVCVLYLSPAQAFLFLAGYQYHEYEKLEFTFVGESTCSDSWVRTFLTGKPAMALPCYADKKFAGVGENDLRVTVTPAGLARAVEGLEGLYKSGLRYPIGSYSLTSDILAGLPEHYLEF</sequence>
<accession>A0A096BCB7</accession>
<dbReference type="InterPro" id="IPR003748">
    <property type="entry name" value="DUF169"/>
</dbReference>
<keyword evidence="2" id="KW-1185">Reference proteome</keyword>
<dbReference type="Proteomes" id="UP000029585">
    <property type="component" value="Unassembled WGS sequence"/>
</dbReference>
<dbReference type="RefSeq" id="WP_021633181.1">
    <property type="nucleotide sequence ID" value="NZ_KN174161.1"/>
</dbReference>
<dbReference type="PANTHER" id="PTHR37954">
    <property type="entry name" value="BLL4979 PROTEIN"/>
    <property type="match status" value="1"/>
</dbReference>
<organism evidence="1 2">
    <name type="scientific">Flavonifractor plautii 1_3_50AFAA</name>
    <dbReference type="NCBI Taxonomy" id="742738"/>
    <lineage>
        <taxon>Bacteria</taxon>
        <taxon>Bacillati</taxon>
        <taxon>Bacillota</taxon>
        <taxon>Clostridia</taxon>
        <taxon>Eubacteriales</taxon>
        <taxon>Oscillospiraceae</taxon>
        <taxon>Flavonifractor</taxon>
    </lineage>
</organism>
<evidence type="ECO:0000313" key="2">
    <source>
        <dbReference type="Proteomes" id="UP000029585"/>
    </source>
</evidence>